<feature type="domain" description="DUF397" evidence="1">
    <location>
        <begin position="5"/>
        <end position="57"/>
    </location>
</feature>
<name>A0A4U0S671_9ACTN</name>
<protein>
    <submittedName>
        <fullName evidence="2">DUF397 domain-containing protein</fullName>
    </submittedName>
</protein>
<sequence>MSQPAWRKSSFSSGAQEECVEVAPGPDGLILFRESDRPGEIVTTTIPRWAALIYSIKAGRFDTLIV</sequence>
<dbReference type="RefSeq" id="WP_136728314.1">
    <property type="nucleotide sequence ID" value="NZ_SUMC01000051.1"/>
</dbReference>
<dbReference type="AlphaFoldDB" id="A0A4U0S671"/>
<dbReference type="EMBL" id="SUMC01000051">
    <property type="protein sequence ID" value="TKA04590.1"/>
    <property type="molecule type" value="Genomic_DNA"/>
</dbReference>
<evidence type="ECO:0000313" key="2">
    <source>
        <dbReference type="EMBL" id="TKA04590.1"/>
    </source>
</evidence>
<keyword evidence="3" id="KW-1185">Reference proteome</keyword>
<reference evidence="2 3" key="1">
    <citation type="submission" date="2019-04" db="EMBL/GenBank/DDBJ databases">
        <title>Streptomyces oryziradicis sp. nov., a novel actinomycete isolated from rhizosphere soil of rice (Oryza sativa L.).</title>
        <authorList>
            <person name="Li C."/>
        </authorList>
    </citation>
    <scope>NUCLEOTIDE SEQUENCE [LARGE SCALE GENOMIC DNA]</scope>
    <source>
        <strain evidence="2 3">NEAU-C40</strain>
    </source>
</reference>
<dbReference type="InterPro" id="IPR007278">
    <property type="entry name" value="DUF397"/>
</dbReference>
<evidence type="ECO:0000313" key="3">
    <source>
        <dbReference type="Proteomes" id="UP000305778"/>
    </source>
</evidence>
<dbReference type="OrthoDB" id="4288416at2"/>
<gene>
    <name evidence="2" type="ORF">FCI23_35625</name>
</gene>
<comment type="caution">
    <text evidence="2">The sequence shown here is derived from an EMBL/GenBank/DDBJ whole genome shotgun (WGS) entry which is preliminary data.</text>
</comment>
<accession>A0A4U0S671</accession>
<dbReference type="Pfam" id="PF04149">
    <property type="entry name" value="DUF397"/>
    <property type="match status" value="1"/>
</dbReference>
<evidence type="ECO:0000259" key="1">
    <source>
        <dbReference type="Pfam" id="PF04149"/>
    </source>
</evidence>
<organism evidence="2 3">
    <name type="scientific">Actinacidiphila oryziradicis</name>
    <dbReference type="NCBI Taxonomy" id="2571141"/>
    <lineage>
        <taxon>Bacteria</taxon>
        <taxon>Bacillati</taxon>
        <taxon>Actinomycetota</taxon>
        <taxon>Actinomycetes</taxon>
        <taxon>Kitasatosporales</taxon>
        <taxon>Streptomycetaceae</taxon>
        <taxon>Actinacidiphila</taxon>
    </lineage>
</organism>
<proteinExistence type="predicted"/>
<dbReference type="Proteomes" id="UP000305778">
    <property type="component" value="Unassembled WGS sequence"/>
</dbReference>